<evidence type="ECO:0000256" key="6">
    <source>
        <dbReference type="ARBA" id="ARBA00022989"/>
    </source>
</evidence>
<dbReference type="PANTHER" id="PTHR33989:SF4">
    <property type="entry name" value="PTS SYSTEM N,N'-DIACETYLCHITOBIOSE-SPECIFIC EIIC COMPONENT"/>
    <property type="match status" value="1"/>
</dbReference>
<dbReference type="PIRSF" id="PIRSF006351">
    <property type="entry name" value="PTS_EIIC-Cellobiose"/>
    <property type="match status" value="1"/>
</dbReference>
<evidence type="ECO:0000256" key="3">
    <source>
        <dbReference type="ARBA" id="ARBA00022475"/>
    </source>
</evidence>
<feature type="transmembrane region" description="Helical" evidence="9">
    <location>
        <begin position="24"/>
        <end position="51"/>
    </location>
</feature>
<dbReference type="InterPro" id="IPR051088">
    <property type="entry name" value="PTS_Sugar-EIIC/EIIB"/>
</dbReference>
<dbReference type="PANTHER" id="PTHR33989">
    <property type="match status" value="1"/>
</dbReference>
<keyword evidence="7 8" id="KW-0472">Membrane</keyword>
<evidence type="ECO:0000256" key="4">
    <source>
        <dbReference type="ARBA" id="ARBA00022597"/>
    </source>
</evidence>
<proteinExistence type="predicted"/>
<feature type="transmembrane region" description="Helical" evidence="9">
    <location>
        <begin position="170"/>
        <end position="191"/>
    </location>
</feature>
<protein>
    <recommendedName>
        <fullName evidence="8">Permease IIC component</fullName>
    </recommendedName>
</protein>
<evidence type="ECO:0000259" key="10">
    <source>
        <dbReference type="PROSITE" id="PS51105"/>
    </source>
</evidence>
<evidence type="ECO:0000313" key="12">
    <source>
        <dbReference type="Proteomes" id="UP000782705"/>
    </source>
</evidence>
<keyword evidence="4 8" id="KW-0762">Sugar transport</keyword>
<name>A0ABQ6Z0Y4_9ENTE</name>
<feature type="transmembrane region" description="Helical" evidence="9">
    <location>
        <begin position="212"/>
        <end position="232"/>
    </location>
</feature>
<dbReference type="InterPro" id="IPR004796">
    <property type="entry name" value="PTS_IIC_cello"/>
</dbReference>
<evidence type="ECO:0000256" key="7">
    <source>
        <dbReference type="ARBA" id="ARBA00023136"/>
    </source>
</evidence>
<dbReference type="RefSeq" id="WP_161901496.1">
    <property type="nucleotide sequence ID" value="NZ_MAEL01000027.1"/>
</dbReference>
<accession>A0ABQ6Z0Y4</accession>
<keyword evidence="12" id="KW-1185">Reference proteome</keyword>
<dbReference type="InterPro" id="IPR003352">
    <property type="entry name" value="PTS_EIIC"/>
</dbReference>
<keyword evidence="5 9" id="KW-0812">Transmembrane</keyword>
<comment type="function">
    <text evidence="8">The phosphoenolpyruvate-dependent sugar phosphotransferase system (PTS), a major carbohydrate active -transport system, catalyzes the phosphorylation of incoming sugar substrates concomitant with their translocation across the cell membrane.</text>
</comment>
<dbReference type="InterPro" id="IPR004501">
    <property type="entry name" value="PTS_EIIC_3"/>
</dbReference>
<evidence type="ECO:0000256" key="9">
    <source>
        <dbReference type="SAM" id="Phobius"/>
    </source>
</evidence>
<comment type="subcellular location">
    <subcellularLocation>
        <location evidence="1">Cell membrane</location>
        <topology evidence="1">Multi-pass membrane protein</topology>
    </subcellularLocation>
</comment>
<evidence type="ECO:0000256" key="8">
    <source>
        <dbReference type="PIRNR" id="PIRNR006351"/>
    </source>
</evidence>
<keyword evidence="3 8" id="KW-1003">Cell membrane</keyword>
<dbReference type="Pfam" id="PF02378">
    <property type="entry name" value="PTS_EIIC"/>
    <property type="match status" value="1"/>
</dbReference>
<comment type="caution">
    <text evidence="11">The sequence shown here is derived from an EMBL/GenBank/DDBJ whole genome shotgun (WGS) entry which is preliminary data.</text>
</comment>
<keyword evidence="2 8" id="KW-0813">Transport</keyword>
<gene>
    <name evidence="11" type="ORF">BAU17_12870</name>
</gene>
<organism evidence="11 12">
    <name type="scientific">Candidatus Enterococcus willemsii</name>
    <dbReference type="NCBI Taxonomy" id="1857215"/>
    <lineage>
        <taxon>Bacteria</taxon>
        <taxon>Bacillati</taxon>
        <taxon>Bacillota</taxon>
        <taxon>Bacilli</taxon>
        <taxon>Lactobacillales</taxon>
        <taxon>Enterococcaceae</taxon>
        <taxon>Enterococcus</taxon>
    </lineage>
</organism>
<dbReference type="Proteomes" id="UP000782705">
    <property type="component" value="Unassembled WGS sequence"/>
</dbReference>
<evidence type="ECO:0000256" key="5">
    <source>
        <dbReference type="ARBA" id="ARBA00022692"/>
    </source>
</evidence>
<reference evidence="11 12" key="1">
    <citation type="submission" date="2016-06" db="EMBL/GenBank/DDBJ databases">
        <title>Four novel species of enterococci isolated from chicken manure.</title>
        <authorList>
            <person name="Van Tyne D."/>
        </authorList>
    </citation>
    <scope>NUCLEOTIDE SEQUENCE [LARGE SCALE GENOMIC DNA]</scope>
    <source>
        <strain evidence="11 12">CU12B</strain>
    </source>
</reference>
<evidence type="ECO:0000313" key="11">
    <source>
        <dbReference type="EMBL" id="KAF1305011.1"/>
    </source>
</evidence>
<dbReference type="PROSITE" id="PS51105">
    <property type="entry name" value="PTS_EIIC_TYPE_3"/>
    <property type="match status" value="1"/>
</dbReference>
<evidence type="ECO:0000256" key="2">
    <source>
        <dbReference type="ARBA" id="ARBA00022448"/>
    </source>
</evidence>
<evidence type="ECO:0000256" key="1">
    <source>
        <dbReference type="ARBA" id="ARBA00004651"/>
    </source>
</evidence>
<feature type="transmembrane region" description="Helical" evidence="9">
    <location>
        <begin position="130"/>
        <end position="150"/>
    </location>
</feature>
<feature type="transmembrane region" description="Helical" evidence="9">
    <location>
        <begin position="377"/>
        <end position="395"/>
    </location>
</feature>
<sequence length="408" mass="45670">MNAFIQILEEKFAPKLNKFAENRWIQTISSGIMLVLPVIFLGSLISIYNIIRLYVTILPDIQPIYDFSFGLYSLILSFLVGYQGMDKFRHAKYKLCTGIIGLVTFLMMIKPDIVDGVITIEFSRLGPKGILIAFVSGLLGIIITHLYAKWDPFANNTTLPEFLTGWINQIIPTFIALLIAMILTYTLNLDVFELVTKLFSPINSFGQTLPGFLLICFVPAVFYSLGISSWLLSPVYTPIMLEGIAQNIDNVAAGLPAVNIVTQETVFVGFVWLGGMGATLPLVLLMMKAKSKKLRVMGKIYLIPSLFNINEPVIFGTPVAFNPYLMPPMWINGIVGPLIVWLFMKSGWVNVPAKLLTGVKLPMPISSFLTTEDWRAVILWGVLLLVYGLIWYPFFKAYDKQLSENNVA</sequence>
<keyword evidence="6 9" id="KW-1133">Transmembrane helix</keyword>
<feature type="transmembrane region" description="Helical" evidence="9">
    <location>
        <begin position="266"/>
        <end position="287"/>
    </location>
</feature>
<feature type="transmembrane region" description="Helical" evidence="9">
    <location>
        <begin position="63"/>
        <end position="85"/>
    </location>
</feature>
<feature type="domain" description="PTS EIIC type-3" evidence="10">
    <location>
        <begin position="8"/>
        <end position="394"/>
    </location>
</feature>
<dbReference type="EMBL" id="MAEL01000027">
    <property type="protein sequence ID" value="KAF1305011.1"/>
    <property type="molecule type" value="Genomic_DNA"/>
</dbReference>
<feature type="transmembrane region" description="Helical" evidence="9">
    <location>
        <begin position="324"/>
        <end position="344"/>
    </location>
</feature>